<dbReference type="Proteomes" id="UP000321436">
    <property type="component" value="Unassembled WGS sequence"/>
</dbReference>
<reference evidence="2 3" key="1">
    <citation type="submission" date="2019-07" db="EMBL/GenBank/DDBJ databases">
        <title>Whole genome shotgun sequence of Chitinophaga cymbidii NBRC 109752.</title>
        <authorList>
            <person name="Hosoyama A."/>
            <person name="Uohara A."/>
            <person name="Ohji S."/>
            <person name="Ichikawa N."/>
        </authorList>
    </citation>
    <scope>NUCLEOTIDE SEQUENCE [LARGE SCALE GENOMIC DNA]</scope>
    <source>
        <strain evidence="2 3">NBRC 109752</strain>
    </source>
</reference>
<name>A0A512RSI8_9BACT</name>
<evidence type="ECO:0000313" key="2">
    <source>
        <dbReference type="EMBL" id="GEP98666.1"/>
    </source>
</evidence>
<feature type="compositionally biased region" description="Acidic residues" evidence="1">
    <location>
        <begin position="32"/>
        <end position="47"/>
    </location>
</feature>
<dbReference type="AlphaFoldDB" id="A0A512RSI8"/>
<dbReference type="RefSeq" id="WP_222614496.1">
    <property type="nucleotide sequence ID" value="NZ_BKAU01000007.1"/>
</dbReference>
<feature type="compositionally biased region" description="Polar residues" evidence="1">
    <location>
        <begin position="1"/>
        <end position="12"/>
    </location>
</feature>
<dbReference type="InterPro" id="IPR019626">
    <property type="entry name" value="Stress-induced_KGG_rpt"/>
</dbReference>
<organism evidence="2 3">
    <name type="scientific">Chitinophaga cymbidii</name>
    <dbReference type="NCBI Taxonomy" id="1096750"/>
    <lineage>
        <taxon>Bacteria</taxon>
        <taxon>Pseudomonadati</taxon>
        <taxon>Bacteroidota</taxon>
        <taxon>Chitinophagia</taxon>
        <taxon>Chitinophagales</taxon>
        <taxon>Chitinophagaceae</taxon>
        <taxon>Chitinophaga</taxon>
    </lineage>
</organism>
<dbReference type="Pfam" id="PF10685">
    <property type="entry name" value="KGG"/>
    <property type="match status" value="1"/>
</dbReference>
<feature type="region of interest" description="Disordered" evidence="1">
    <location>
        <begin position="1"/>
        <end position="129"/>
    </location>
</feature>
<gene>
    <name evidence="2" type="ORF">CCY01nite_49260</name>
</gene>
<keyword evidence="3" id="KW-1185">Reference proteome</keyword>
<evidence type="ECO:0000256" key="1">
    <source>
        <dbReference type="SAM" id="MobiDB-lite"/>
    </source>
</evidence>
<feature type="compositionally biased region" description="Basic and acidic residues" evidence="1">
    <location>
        <begin position="65"/>
        <end position="87"/>
    </location>
</feature>
<protein>
    <submittedName>
        <fullName evidence="2">Uncharacterized protein</fullName>
    </submittedName>
</protein>
<feature type="compositionally biased region" description="Basic residues" evidence="1">
    <location>
        <begin position="119"/>
        <end position="129"/>
    </location>
</feature>
<proteinExistence type="predicted"/>
<accession>A0A512RSI8</accession>
<sequence>MVTRTKTNGNRETPQRDTYLHPGRSTRSGHMEEDDLDDIDDLQDEYNDDKNQRLEGYDENEYDADDRRKRREGEMADGDEAAHEPAKPAKTPSRRGFAAMDKEKQRMIASKGGKASHGGGRKPSKNRQQ</sequence>
<comment type="caution">
    <text evidence="2">The sequence shown here is derived from an EMBL/GenBank/DDBJ whole genome shotgun (WGS) entry which is preliminary data.</text>
</comment>
<dbReference type="EMBL" id="BKAU01000007">
    <property type="protein sequence ID" value="GEP98666.1"/>
    <property type="molecule type" value="Genomic_DNA"/>
</dbReference>
<evidence type="ECO:0000313" key="3">
    <source>
        <dbReference type="Proteomes" id="UP000321436"/>
    </source>
</evidence>